<dbReference type="Proteomes" id="UP000030653">
    <property type="component" value="Unassembled WGS sequence"/>
</dbReference>
<organism evidence="1 2">
    <name type="scientific">Dacryopinax primogenitus (strain DJM 731)</name>
    <name type="common">Brown rot fungus</name>
    <dbReference type="NCBI Taxonomy" id="1858805"/>
    <lineage>
        <taxon>Eukaryota</taxon>
        <taxon>Fungi</taxon>
        <taxon>Dikarya</taxon>
        <taxon>Basidiomycota</taxon>
        <taxon>Agaricomycotina</taxon>
        <taxon>Dacrymycetes</taxon>
        <taxon>Dacrymycetales</taxon>
        <taxon>Dacrymycetaceae</taxon>
        <taxon>Dacryopinax</taxon>
    </lineage>
</organism>
<keyword evidence="2" id="KW-1185">Reference proteome</keyword>
<evidence type="ECO:0000313" key="1">
    <source>
        <dbReference type="EMBL" id="EJU03746.1"/>
    </source>
</evidence>
<name>M5G0H3_DACPD</name>
<protein>
    <submittedName>
        <fullName evidence="1">Uncharacterized protein</fullName>
    </submittedName>
</protein>
<reference evidence="1 2" key="1">
    <citation type="journal article" date="2012" name="Science">
        <title>The Paleozoic origin of enzymatic lignin decomposition reconstructed from 31 fungal genomes.</title>
        <authorList>
            <person name="Floudas D."/>
            <person name="Binder M."/>
            <person name="Riley R."/>
            <person name="Barry K."/>
            <person name="Blanchette R.A."/>
            <person name="Henrissat B."/>
            <person name="Martinez A.T."/>
            <person name="Otillar R."/>
            <person name="Spatafora J.W."/>
            <person name="Yadav J.S."/>
            <person name="Aerts A."/>
            <person name="Benoit I."/>
            <person name="Boyd A."/>
            <person name="Carlson A."/>
            <person name="Copeland A."/>
            <person name="Coutinho P.M."/>
            <person name="de Vries R.P."/>
            <person name="Ferreira P."/>
            <person name="Findley K."/>
            <person name="Foster B."/>
            <person name="Gaskell J."/>
            <person name="Glotzer D."/>
            <person name="Gorecki P."/>
            <person name="Heitman J."/>
            <person name="Hesse C."/>
            <person name="Hori C."/>
            <person name="Igarashi K."/>
            <person name="Jurgens J.A."/>
            <person name="Kallen N."/>
            <person name="Kersten P."/>
            <person name="Kohler A."/>
            <person name="Kuees U."/>
            <person name="Kumar T.K.A."/>
            <person name="Kuo A."/>
            <person name="LaButti K."/>
            <person name="Larrondo L.F."/>
            <person name="Lindquist E."/>
            <person name="Ling A."/>
            <person name="Lombard V."/>
            <person name="Lucas S."/>
            <person name="Lundell T."/>
            <person name="Martin R."/>
            <person name="McLaughlin D.J."/>
            <person name="Morgenstern I."/>
            <person name="Morin E."/>
            <person name="Murat C."/>
            <person name="Nagy L.G."/>
            <person name="Nolan M."/>
            <person name="Ohm R.A."/>
            <person name="Patyshakuliyeva A."/>
            <person name="Rokas A."/>
            <person name="Ruiz-Duenas F.J."/>
            <person name="Sabat G."/>
            <person name="Salamov A."/>
            <person name="Samejima M."/>
            <person name="Schmutz J."/>
            <person name="Slot J.C."/>
            <person name="St John F."/>
            <person name="Stenlid J."/>
            <person name="Sun H."/>
            <person name="Sun S."/>
            <person name="Syed K."/>
            <person name="Tsang A."/>
            <person name="Wiebenga A."/>
            <person name="Young D."/>
            <person name="Pisabarro A."/>
            <person name="Eastwood D.C."/>
            <person name="Martin F."/>
            <person name="Cullen D."/>
            <person name="Grigoriev I.V."/>
            <person name="Hibbett D.S."/>
        </authorList>
    </citation>
    <scope>NUCLEOTIDE SEQUENCE [LARGE SCALE GENOMIC DNA]</scope>
    <source>
        <strain evidence="1 2">DJM-731 SS1</strain>
    </source>
</reference>
<gene>
    <name evidence="1" type="ORF">DACRYDRAFT_21212</name>
</gene>
<proteinExistence type="predicted"/>
<dbReference type="GeneID" id="63687354"/>
<accession>M5G0H3</accession>
<dbReference type="HOGENOM" id="CLU_1042143_0_0_1"/>
<dbReference type="AlphaFoldDB" id="M5G0H3"/>
<sequence>MRLVGIRAALSCVAVFGPGIDQQTLSNDWQTTPLQHIHYILFSVGINEMNCQVASGGDLATLCVVHDLIYQFMDVYIHHHRTGQLLQLSVPLTIPTCEQMLAYLAAVCQGVLNPDPSSTSSMDTSSTLTFSPAVELPYISHLPSPILSPDPNKSMLLIQHLLEDVSVPNTLCYLTTTCHLTPPLAFVSAPSMEMSLPHPEISWHPSHLSKQSSDEAFLEQYVGPCLPVTMLLPAINKMLPLAFLVYFYELGSQDATLLTLDISLVPE</sequence>
<dbReference type="EMBL" id="JH795859">
    <property type="protein sequence ID" value="EJU03746.1"/>
    <property type="molecule type" value="Genomic_DNA"/>
</dbReference>
<dbReference type="OrthoDB" id="3406764at2759"/>
<evidence type="ECO:0000313" key="2">
    <source>
        <dbReference type="Proteomes" id="UP000030653"/>
    </source>
</evidence>
<dbReference type="RefSeq" id="XP_040630640.1">
    <property type="nucleotide sequence ID" value="XM_040772292.1"/>
</dbReference>